<dbReference type="Pfam" id="PF00512">
    <property type="entry name" value="HisKA"/>
    <property type="match status" value="1"/>
</dbReference>
<keyword evidence="5" id="KW-0808">Transferase</keyword>
<dbReference type="Gene3D" id="3.30.450.20">
    <property type="entry name" value="PAS domain"/>
    <property type="match status" value="2"/>
</dbReference>
<dbReference type="SUPFAM" id="SSF55785">
    <property type="entry name" value="PYP-like sensor domain (PAS domain)"/>
    <property type="match status" value="2"/>
</dbReference>
<dbReference type="PANTHER" id="PTHR43047:SF72">
    <property type="entry name" value="OSMOSENSING HISTIDINE PROTEIN KINASE SLN1"/>
    <property type="match status" value="1"/>
</dbReference>
<dbReference type="AlphaFoldDB" id="A0A133XEZ0"/>
<dbReference type="Pfam" id="PF13675">
    <property type="entry name" value="PilJ"/>
    <property type="match status" value="1"/>
</dbReference>
<keyword evidence="8 10" id="KW-1133">Transmembrane helix</keyword>
<dbReference type="InterPro" id="IPR036097">
    <property type="entry name" value="HisK_dim/P_sf"/>
</dbReference>
<evidence type="ECO:0000259" key="12">
    <source>
        <dbReference type="PROSITE" id="PS50112"/>
    </source>
</evidence>
<keyword evidence="4" id="KW-0597">Phosphoprotein</keyword>
<comment type="caution">
    <text evidence="13">The sequence shown here is derived from an EMBL/GenBank/DDBJ whole genome shotgun (WGS) entry which is preliminary data.</text>
</comment>
<evidence type="ECO:0000259" key="11">
    <source>
        <dbReference type="PROSITE" id="PS50109"/>
    </source>
</evidence>
<dbReference type="STRING" id="281362.AT959_16065"/>
<dbReference type="InterPro" id="IPR000014">
    <property type="entry name" value="PAS"/>
</dbReference>
<dbReference type="RefSeq" id="WP_066885151.1">
    <property type="nucleotide sequence ID" value="NZ_LODL01000035.1"/>
</dbReference>
<evidence type="ECO:0000256" key="5">
    <source>
        <dbReference type="ARBA" id="ARBA00022679"/>
    </source>
</evidence>
<name>A0A133XEZ0_9RHOO</name>
<sequence length="843" mass="91763">MGENRGWSGQATVDRLSRRSMLIFMLLALVAICTYLLLAGETSDERASAAEINYAGKRRMLSQRIGLLSAEYLRTQQAEELSELAAALRQIEDIHATLRHGDPQRGLRPPHSAELKARYQGPQGLDATMASFLALGSTLLRQASNGEDYRASAEALIHLSRGELLTALDQLVDLYQRESEASTDTLRLLLWCALLAGLGLFALAAFGVLRPLIAQVRHSLEEQEASETALRQAVEKNQLILQAAGEGIFGVDRNGRISFANPAATALLGRDSGQLGDLESHHAIMHGGGSCPICQVLADGGTPRRSEGQFSRPGNAADFPVEYTVAPRADGEGAVISFRDISEQRAAQAKLQRFQQRLVDAIEALDDAFTLFDSDDRLTQYNLRFTETFPLRGEVIRLGMRFSEFVRAIAEQQLYTVPDERLDDWIDERMAMHQRAEGSSEIPLGDGRWLRVTERRTREGGTLVIWSDVSDLKQARIAADQANQAKSEFMARMSHELRTPLNAILGFAQVLDHNGKTRLSADQQECVSHILLGGHHLLALINELLDLAAIEAGHLQVAMEEFALAPLLQECIALVSPQAADRQVRLTSADTAGVHVRGDGKRLKQVLLNLLSNGIKYNRVGGQLTLMLGQTTGGIRLSVADTGHGIAPDLARRVFLPFDRLGTSHGEGTGIGLSITRRMVELMGGQIGFDSELGVGTTFWIELDAATSESPIASRIPAPAAPAPEQPAPPALPCVVAIGLEAAETETLRLIVSTLRDIRLITAANLAEAHAVIAAQGCRAVVAEPALARQLLAELPSTDSRRPFVIALGERPLVHASEPRIHHWHPKPMKVREIARTLREATA</sequence>
<dbReference type="GO" id="GO:0000155">
    <property type="term" value="F:phosphorelay sensor kinase activity"/>
    <property type="evidence" value="ECO:0007669"/>
    <property type="project" value="InterPro"/>
</dbReference>
<dbReference type="InterPro" id="IPR036890">
    <property type="entry name" value="HATPase_C_sf"/>
</dbReference>
<dbReference type="GO" id="GO:0009927">
    <property type="term" value="F:histidine phosphotransfer kinase activity"/>
    <property type="evidence" value="ECO:0007669"/>
    <property type="project" value="TreeGrafter"/>
</dbReference>
<accession>A0A133XEZ0</accession>
<evidence type="ECO:0000256" key="4">
    <source>
        <dbReference type="ARBA" id="ARBA00022553"/>
    </source>
</evidence>
<dbReference type="Proteomes" id="UP000070186">
    <property type="component" value="Unassembled WGS sequence"/>
</dbReference>
<keyword evidence="7" id="KW-0418">Kinase</keyword>
<gene>
    <name evidence="13" type="ORF">AT959_16065</name>
</gene>
<dbReference type="SMART" id="SM00091">
    <property type="entry name" value="PAS"/>
    <property type="match status" value="2"/>
</dbReference>
<dbReference type="Pfam" id="PF02518">
    <property type="entry name" value="HATPase_c"/>
    <property type="match status" value="1"/>
</dbReference>
<dbReference type="SMART" id="SM00388">
    <property type="entry name" value="HisKA"/>
    <property type="match status" value="1"/>
</dbReference>
<feature type="transmembrane region" description="Helical" evidence="10">
    <location>
        <begin position="188"/>
        <end position="209"/>
    </location>
</feature>
<dbReference type="PANTHER" id="PTHR43047">
    <property type="entry name" value="TWO-COMPONENT HISTIDINE PROTEIN KINASE"/>
    <property type="match status" value="1"/>
</dbReference>
<dbReference type="InterPro" id="IPR003594">
    <property type="entry name" value="HATPase_dom"/>
</dbReference>
<dbReference type="SUPFAM" id="SSF47384">
    <property type="entry name" value="Homodimeric domain of signal transducing histidine kinase"/>
    <property type="match status" value="1"/>
</dbReference>
<dbReference type="CDD" id="cd00130">
    <property type="entry name" value="PAS"/>
    <property type="match status" value="1"/>
</dbReference>
<protein>
    <recommendedName>
        <fullName evidence="3">histidine kinase</fullName>
        <ecNumber evidence="3">2.7.13.3</ecNumber>
    </recommendedName>
</protein>
<evidence type="ECO:0000256" key="8">
    <source>
        <dbReference type="ARBA" id="ARBA00022989"/>
    </source>
</evidence>
<keyword evidence="14" id="KW-1185">Reference proteome</keyword>
<evidence type="ECO:0000256" key="9">
    <source>
        <dbReference type="ARBA" id="ARBA00023136"/>
    </source>
</evidence>
<evidence type="ECO:0000313" key="14">
    <source>
        <dbReference type="Proteomes" id="UP000070186"/>
    </source>
</evidence>
<dbReference type="GO" id="GO:0006355">
    <property type="term" value="P:regulation of DNA-templated transcription"/>
    <property type="evidence" value="ECO:0007669"/>
    <property type="project" value="InterPro"/>
</dbReference>
<evidence type="ECO:0000256" key="1">
    <source>
        <dbReference type="ARBA" id="ARBA00000085"/>
    </source>
</evidence>
<dbReference type="Gene3D" id="3.30.565.10">
    <property type="entry name" value="Histidine kinase-like ATPase, C-terminal domain"/>
    <property type="match status" value="1"/>
</dbReference>
<dbReference type="SUPFAM" id="SSF55874">
    <property type="entry name" value="ATPase domain of HSP90 chaperone/DNA topoisomerase II/histidine kinase"/>
    <property type="match status" value="1"/>
</dbReference>
<dbReference type="InterPro" id="IPR003661">
    <property type="entry name" value="HisK_dim/P_dom"/>
</dbReference>
<dbReference type="EC" id="2.7.13.3" evidence="3"/>
<evidence type="ECO:0000256" key="6">
    <source>
        <dbReference type="ARBA" id="ARBA00022692"/>
    </source>
</evidence>
<dbReference type="PRINTS" id="PR00344">
    <property type="entry name" value="BCTRLSENSOR"/>
</dbReference>
<dbReference type="CDD" id="cd00082">
    <property type="entry name" value="HisKA"/>
    <property type="match status" value="1"/>
</dbReference>
<dbReference type="InterPro" id="IPR029095">
    <property type="entry name" value="NarX-like_N"/>
</dbReference>
<evidence type="ECO:0000256" key="2">
    <source>
        <dbReference type="ARBA" id="ARBA00004141"/>
    </source>
</evidence>
<dbReference type="PROSITE" id="PS50109">
    <property type="entry name" value="HIS_KIN"/>
    <property type="match status" value="1"/>
</dbReference>
<proteinExistence type="predicted"/>
<dbReference type="InterPro" id="IPR005467">
    <property type="entry name" value="His_kinase_dom"/>
</dbReference>
<dbReference type="Gene3D" id="1.10.287.130">
    <property type="match status" value="1"/>
</dbReference>
<evidence type="ECO:0000313" key="13">
    <source>
        <dbReference type="EMBL" id="KXB29466.1"/>
    </source>
</evidence>
<evidence type="ECO:0000256" key="10">
    <source>
        <dbReference type="SAM" id="Phobius"/>
    </source>
</evidence>
<reference evidence="13 14" key="1">
    <citation type="submission" date="2015-12" db="EMBL/GenBank/DDBJ databases">
        <title>Nitrous oxide reduction kinetics distinguish bacteria harboring typical versus atypical NosZ.</title>
        <authorList>
            <person name="Yoon S."/>
            <person name="Nissen S."/>
            <person name="Park D."/>
            <person name="Sanford R.A."/>
            <person name="Loeffler F.E."/>
        </authorList>
    </citation>
    <scope>NUCLEOTIDE SEQUENCE [LARGE SCALE GENOMIC DNA]</scope>
    <source>
        <strain evidence="13 14">ATCC BAA-841</strain>
    </source>
</reference>
<dbReference type="SMART" id="SM00387">
    <property type="entry name" value="HATPase_c"/>
    <property type="match status" value="1"/>
</dbReference>
<evidence type="ECO:0000256" key="3">
    <source>
        <dbReference type="ARBA" id="ARBA00012438"/>
    </source>
</evidence>
<dbReference type="InterPro" id="IPR013767">
    <property type="entry name" value="PAS_fold"/>
</dbReference>
<dbReference type="GO" id="GO:0005886">
    <property type="term" value="C:plasma membrane"/>
    <property type="evidence" value="ECO:0007669"/>
    <property type="project" value="TreeGrafter"/>
</dbReference>
<organism evidence="13 14">
    <name type="scientific">Dechloromonas denitrificans</name>
    <dbReference type="NCBI Taxonomy" id="281362"/>
    <lineage>
        <taxon>Bacteria</taxon>
        <taxon>Pseudomonadati</taxon>
        <taxon>Pseudomonadota</taxon>
        <taxon>Betaproteobacteria</taxon>
        <taxon>Rhodocyclales</taxon>
        <taxon>Azonexaceae</taxon>
        <taxon>Dechloromonas</taxon>
    </lineage>
</organism>
<keyword evidence="6 10" id="KW-0812">Transmembrane</keyword>
<feature type="transmembrane region" description="Helical" evidence="10">
    <location>
        <begin position="20"/>
        <end position="38"/>
    </location>
</feature>
<dbReference type="InterPro" id="IPR035965">
    <property type="entry name" value="PAS-like_dom_sf"/>
</dbReference>
<comment type="subcellular location">
    <subcellularLocation>
        <location evidence="2">Membrane</location>
        <topology evidence="2">Multi-pass membrane protein</topology>
    </subcellularLocation>
</comment>
<evidence type="ECO:0000256" key="7">
    <source>
        <dbReference type="ARBA" id="ARBA00022777"/>
    </source>
</evidence>
<feature type="domain" description="Histidine kinase" evidence="11">
    <location>
        <begin position="492"/>
        <end position="707"/>
    </location>
</feature>
<dbReference type="EMBL" id="LODL01000035">
    <property type="protein sequence ID" value="KXB29466.1"/>
    <property type="molecule type" value="Genomic_DNA"/>
</dbReference>
<dbReference type="Pfam" id="PF00989">
    <property type="entry name" value="PAS"/>
    <property type="match status" value="1"/>
</dbReference>
<feature type="domain" description="PAS" evidence="12">
    <location>
        <begin position="226"/>
        <end position="275"/>
    </location>
</feature>
<dbReference type="InterPro" id="IPR004358">
    <property type="entry name" value="Sig_transdc_His_kin-like_C"/>
</dbReference>
<dbReference type="PROSITE" id="PS50112">
    <property type="entry name" value="PAS"/>
    <property type="match status" value="1"/>
</dbReference>
<keyword evidence="9 10" id="KW-0472">Membrane</keyword>
<comment type="catalytic activity">
    <reaction evidence="1">
        <text>ATP + protein L-histidine = ADP + protein N-phospho-L-histidine.</text>
        <dbReference type="EC" id="2.7.13.3"/>
    </reaction>
</comment>
<dbReference type="Pfam" id="PF12860">
    <property type="entry name" value="PAS_7"/>
    <property type="match status" value="1"/>
</dbReference>